<dbReference type="SUPFAM" id="SSF54909">
    <property type="entry name" value="Dimeric alpha+beta barrel"/>
    <property type="match status" value="1"/>
</dbReference>
<dbReference type="EMBL" id="FZQB01000006">
    <property type="protein sequence ID" value="SNT73942.1"/>
    <property type="molecule type" value="Genomic_DNA"/>
</dbReference>
<dbReference type="RefSeq" id="WP_089344419.1">
    <property type="nucleotide sequence ID" value="NZ_CP067130.1"/>
</dbReference>
<dbReference type="PANTHER" id="PTHR41521">
    <property type="match status" value="1"/>
</dbReference>
<dbReference type="OrthoDB" id="9806380at2"/>
<reference evidence="2 3" key="1">
    <citation type="submission" date="2017-07" db="EMBL/GenBank/DDBJ databases">
        <authorList>
            <person name="Sun Z.S."/>
            <person name="Albrecht U."/>
            <person name="Echele G."/>
            <person name="Lee C.C."/>
        </authorList>
    </citation>
    <scope>NUCLEOTIDE SEQUENCE [LARGE SCALE GENOMIC DNA]</scope>
    <source>
        <strain evidence="2 3">DSM 14827</strain>
    </source>
</reference>
<dbReference type="InterPro" id="IPR010753">
    <property type="entry name" value="DUF1330"/>
</dbReference>
<gene>
    <name evidence="2" type="ORF">SAMN05444959_106122</name>
</gene>
<dbReference type="Proteomes" id="UP000198307">
    <property type="component" value="Unassembled WGS sequence"/>
</dbReference>
<dbReference type="InterPro" id="IPR011008">
    <property type="entry name" value="Dimeric_a/b-barrel"/>
</dbReference>
<protein>
    <submittedName>
        <fullName evidence="2">Uncharacterized conserved protein, DUF1330 family</fullName>
    </submittedName>
</protein>
<evidence type="ECO:0000313" key="2">
    <source>
        <dbReference type="EMBL" id="SNT73942.1"/>
    </source>
</evidence>
<dbReference type="Gene3D" id="3.30.70.100">
    <property type="match status" value="1"/>
</dbReference>
<proteinExistence type="predicted"/>
<dbReference type="AlphaFoldDB" id="A0A239PVH6"/>
<dbReference type="PANTHER" id="PTHR41521:SF4">
    <property type="entry name" value="BLR0684 PROTEIN"/>
    <property type="match status" value="1"/>
</dbReference>
<evidence type="ECO:0000259" key="1">
    <source>
        <dbReference type="Pfam" id="PF07045"/>
    </source>
</evidence>
<dbReference type="Pfam" id="PF07045">
    <property type="entry name" value="DUF1330"/>
    <property type="match status" value="1"/>
</dbReference>
<keyword evidence="3" id="KW-1185">Reference proteome</keyword>
<organism evidence="2 3">
    <name type="scientific">Paracoccus seriniphilus</name>
    <dbReference type="NCBI Taxonomy" id="184748"/>
    <lineage>
        <taxon>Bacteria</taxon>
        <taxon>Pseudomonadati</taxon>
        <taxon>Pseudomonadota</taxon>
        <taxon>Alphaproteobacteria</taxon>
        <taxon>Rhodobacterales</taxon>
        <taxon>Paracoccaceae</taxon>
        <taxon>Paracoccus</taxon>
    </lineage>
</organism>
<feature type="domain" description="DUF1330" evidence="1">
    <location>
        <begin position="2"/>
        <end position="95"/>
    </location>
</feature>
<evidence type="ECO:0000313" key="3">
    <source>
        <dbReference type="Proteomes" id="UP000198307"/>
    </source>
</evidence>
<name>A0A239PVH6_9RHOB</name>
<sequence length="100" mass="11209">MTAYSVLFVTPTEDSWVPAYLAETGAVMKKHGGRYLARTGNHQQIEGADIPAGLRILIEWPSQQDALNFENDPEYKPHLEARLKGSTSYHFVFEGQDDLA</sequence>
<accession>A0A239PVH6</accession>